<evidence type="ECO:0000313" key="3">
    <source>
        <dbReference type="Proteomes" id="UP000663879"/>
    </source>
</evidence>
<name>A0A813YUF4_9BILA</name>
<dbReference type="InterPro" id="IPR054323">
    <property type="entry name" value="SPMIP1_C"/>
</dbReference>
<accession>A0A813YUF4</accession>
<dbReference type="AlphaFoldDB" id="A0A813YUF4"/>
<feature type="domain" description="Sperm microtubule inner protein 1 C-terminal" evidence="1">
    <location>
        <begin position="83"/>
        <end position="201"/>
    </location>
</feature>
<reference evidence="2" key="1">
    <citation type="submission" date="2021-02" db="EMBL/GenBank/DDBJ databases">
        <authorList>
            <person name="Nowell W R."/>
        </authorList>
    </citation>
    <scope>NUCLEOTIDE SEQUENCE</scope>
    <source>
        <strain evidence="2">Ploen Becks lab</strain>
    </source>
</reference>
<dbReference type="PANTHER" id="PTHR35826">
    <property type="entry name" value="PROTEIN ATP6V1FNB-LIKE"/>
    <property type="match status" value="1"/>
</dbReference>
<evidence type="ECO:0000259" key="1">
    <source>
        <dbReference type="Pfam" id="PF22589"/>
    </source>
</evidence>
<dbReference type="OrthoDB" id="410807at2759"/>
<dbReference type="Proteomes" id="UP000663879">
    <property type="component" value="Unassembled WGS sequence"/>
</dbReference>
<evidence type="ECO:0000313" key="2">
    <source>
        <dbReference type="EMBL" id="CAF0889886.1"/>
    </source>
</evidence>
<proteinExistence type="predicted"/>
<gene>
    <name evidence="2" type="ORF">OXX778_LOCUS10853</name>
</gene>
<sequence>MDFRAKGINNKSYQTWSDTIQKETEARLRWNLNRERMKEKFPNNTDTSFKEMYETIQFEDFLNKRRFRVPEIKLIPKKNSFEKDVNEYLIKLGAKETSSSSLKPIEMYEQDPREKELIYDGISRDCKGRYRYLGERKKYKPEEKFAFPITSSMDYGWNFYDKHDRLTSSRFKSTSFQSPSQFGLKNVIKDTFFRENGVLSDQWKFENIKARGF</sequence>
<dbReference type="Pfam" id="PF22589">
    <property type="entry name" value="SPMIP1"/>
    <property type="match status" value="1"/>
</dbReference>
<organism evidence="2 3">
    <name type="scientific">Brachionus calyciflorus</name>
    <dbReference type="NCBI Taxonomy" id="104777"/>
    <lineage>
        <taxon>Eukaryota</taxon>
        <taxon>Metazoa</taxon>
        <taxon>Spiralia</taxon>
        <taxon>Gnathifera</taxon>
        <taxon>Rotifera</taxon>
        <taxon>Eurotatoria</taxon>
        <taxon>Monogononta</taxon>
        <taxon>Pseudotrocha</taxon>
        <taxon>Ploima</taxon>
        <taxon>Brachionidae</taxon>
        <taxon>Brachionus</taxon>
    </lineage>
</organism>
<keyword evidence="3" id="KW-1185">Reference proteome</keyword>
<protein>
    <recommendedName>
        <fullName evidence="1">Sperm microtubule inner protein 1 C-terminal domain-containing protein</fullName>
    </recommendedName>
</protein>
<comment type="caution">
    <text evidence="2">The sequence shown here is derived from an EMBL/GenBank/DDBJ whole genome shotgun (WGS) entry which is preliminary data.</text>
</comment>
<dbReference type="EMBL" id="CAJNOC010001771">
    <property type="protein sequence ID" value="CAF0889886.1"/>
    <property type="molecule type" value="Genomic_DNA"/>
</dbReference>
<dbReference type="PANTHER" id="PTHR35826:SF1">
    <property type="entry name" value="PROTEIN ATP6V1FNB-LIKE"/>
    <property type="match status" value="1"/>
</dbReference>